<geneLocation type="plasmid" evidence="1">
    <name>pALWED1.1</name>
</geneLocation>
<accession>A0A1P8KGQ1</accession>
<dbReference type="AlphaFoldDB" id="A0A1P8KGQ1"/>
<sequence length="376" mass="42744">MSDIRSIYFYGNNKSIKLGKNPILNTVFEIFPATKTPLKRILNHKHQWVSNCAFYVPNDVKSEWVKTVTLSILTISIMASFRNAIAQQKGLSPNDEALDEEVENLVPDSLFNSAIELSDLKKSLLEVLPNLMSEYLAQNFGEYESIITNGVAKLFIDNHEFLDKQLDSDAGTDNQISMLNFTDNADELFHTTNYILVRIADSNENLKINFTNSKPHAEHLGRILHTLLGDESFEISKGSIEIPNDEDGQEIFIFEKETNFIDFYNSLLLEVSFFLDHATVLEHIEKYAPINQTLSSLSENLEKNINFVISSFKETRDLSAYLESRAQIIGLIHEAAQIASIEIQPVAQAKDLKSLIESHHLVTFNDKDTFKQFNLF</sequence>
<proteinExistence type="predicted"/>
<organism evidence="1">
    <name type="scientific">Acinetobacter lwoffii</name>
    <dbReference type="NCBI Taxonomy" id="28090"/>
    <lineage>
        <taxon>Bacteria</taxon>
        <taxon>Pseudomonadati</taxon>
        <taxon>Pseudomonadota</taxon>
        <taxon>Gammaproteobacteria</taxon>
        <taxon>Moraxellales</taxon>
        <taxon>Moraxellaceae</taxon>
        <taxon>Acinetobacter</taxon>
    </lineage>
</organism>
<name>A0A1P8KGQ1_ACILW</name>
<keyword evidence="1" id="KW-0614">Plasmid</keyword>
<protein>
    <submittedName>
        <fullName evidence="1">Uncharacterized protein</fullName>
    </submittedName>
</protein>
<gene>
    <name evidence="1" type="ORF">BAA96_1p0158</name>
</gene>
<evidence type="ECO:0000313" key="1">
    <source>
        <dbReference type="EMBL" id="APW48863.1"/>
    </source>
</evidence>
<dbReference type="RefSeq" id="WP_044432052.1">
    <property type="nucleotide sequence ID" value="NZ_CP082144.1"/>
</dbReference>
<dbReference type="EMBL" id="KX426227">
    <property type="protein sequence ID" value="APW48863.1"/>
    <property type="molecule type" value="Genomic_DNA"/>
</dbReference>
<reference evidence="1" key="1">
    <citation type="journal article" date="2016" name="Biomed. Res. Int.">
        <title>Resistance of Permafrost and Modern Acinetobacter lwoffii Strains to Heavy Metals and Arsenic Revealed by Genome Analysis.</title>
        <authorList>
            <person name="Mindlin S."/>
            <person name="Petrenko A."/>
            <person name="Kurakov A."/>
            <person name="Beletsky A."/>
            <person name="Mardanov A."/>
            <person name="Petrova M."/>
        </authorList>
    </citation>
    <scope>NUCLEOTIDE SEQUENCE</scope>
    <source>
        <strain evidence="1">ED23-35</strain>
        <plasmid evidence="1">pALWED1.1</plasmid>
    </source>
</reference>